<sequence>MKLKTLKTLALAAIPALGLATAGPAVAQEYPSEPIQLVIPYNPGGDTDLLGRIFATQLERVLGSTVVPVNVAGASGSIATTKVYKAEPDGYTMLFHHSGVLGSMLTKAIDFSFDDLTVLGSVGMSEGSIWVTSASSPYQNMEDLVEAAKANPGTVKNGINFGSQTHVHAAAFEEAAGVEMHNVDVGGIGEKIVSILGQHVDVSEVQVGAVQSYLESGDMRALGTPAAQRFSGLPDVATFQEQGIDVAMPDRLFWVALPPNAPAEVVEKLTAALAELGESEELAKEYAKVQMTPRFISAQETVDYLNNEFEFNSKYEDIFLSKK</sequence>
<name>A0A084U8Q5_9HYPH</name>
<comment type="similarity">
    <text evidence="1">Belongs to the UPF0065 (bug) family.</text>
</comment>
<dbReference type="Gene3D" id="3.40.190.150">
    <property type="entry name" value="Bordetella uptake gene, domain 1"/>
    <property type="match status" value="1"/>
</dbReference>
<gene>
    <name evidence="3" type="ORF">EL18_00356</name>
</gene>
<dbReference type="Pfam" id="PF03401">
    <property type="entry name" value="TctC"/>
    <property type="match status" value="1"/>
</dbReference>
<dbReference type="PANTHER" id="PTHR42928:SF5">
    <property type="entry name" value="BLR1237 PROTEIN"/>
    <property type="match status" value="1"/>
</dbReference>
<dbReference type="PANTHER" id="PTHR42928">
    <property type="entry name" value="TRICARBOXYLATE-BINDING PROTEIN"/>
    <property type="match status" value="1"/>
</dbReference>
<dbReference type="SUPFAM" id="SSF53850">
    <property type="entry name" value="Periplasmic binding protein-like II"/>
    <property type="match status" value="1"/>
</dbReference>
<reference evidence="3 4" key="1">
    <citation type="submission" date="2014-05" db="EMBL/GenBank/DDBJ databases">
        <title>Draft Genome Sequence of Nitratireductor basaltis Strain UMTGB225, A Marine Bacterium Isolated from Green Barrel Tunicate.</title>
        <authorList>
            <person name="Gan H.Y."/>
        </authorList>
    </citation>
    <scope>NUCLEOTIDE SEQUENCE [LARGE SCALE GENOMIC DNA]</scope>
    <source>
        <strain evidence="3 4">UMTGB225</strain>
    </source>
</reference>
<dbReference type="OrthoDB" id="8443386at2"/>
<dbReference type="PIRSF" id="PIRSF017082">
    <property type="entry name" value="YflP"/>
    <property type="match status" value="1"/>
</dbReference>
<dbReference type="AlphaFoldDB" id="A0A084U8Q5"/>
<dbReference type="STRING" id="472175.EL18_00356"/>
<organism evidence="3 4">
    <name type="scientific">Nitratireductor basaltis</name>
    <dbReference type="NCBI Taxonomy" id="472175"/>
    <lineage>
        <taxon>Bacteria</taxon>
        <taxon>Pseudomonadati</taxon>
        <taxon>Pseudomonadota</taxon>
        <taxon>Alphaproteobacteria</taxon>
        <taxon>Hyphomicrobiales</taxon>
        <taxon>Phyllobacteriaceae</taxon>
        <taxon>Nitratireductor</taxon>
    </lineage>
</organism>
<evidence type="ECO:0000256" key="2">
    <source>
        <dbReference type="SAM" id="SignalP"/>
    </source>
</evidence>
<evidence type="ECO:0000256" key="1">
    <source>
        <dbReference type="ARBA" id="ARBA00006987"/>
    </source>
</evidence>
<keyword evidence="4" id="KW-1185">Reference proteome</keyword>
<dbReference type="EMBL" id="JMQM01000001">
    <property type="protein sequence ID" value="KFB09341.1"/>
    <property type="molecule type" value="Genomic_DNA"/>
</dbReference>
<comment type="caution">
    <text evidence="3">The sequence shown here is derived from an EMBL/GenBank/DDBJ whole genome shotgun (WGS) entry which is preliminary data.</text>
</comment>
<dbReference type="CDD" id="cd07012">
    <property type="entry name" value="PBP2_Bug_TTT"/>
    <property type="match status" value="1"/>
</dbReference>
<feature type="signal peptide" evidence="2">
    <location>
        <begin position="1"/>
        <end position="27"/>
    </location>
</feature>
<keyword evidence="2" id="KW-0732">Signal</keyword>
<proteinExistence type="inferred from homology"/>
<protein>
    <submittedName>
        <fullName evidence="3">Putative Exported protein</fullName>
    </submittedName>
</protein>
<dbReference type="RefSeq" id="WP_051913661.1">
    <property type="nucleotide sequence ID" value="NZ_JMQM01000001.1"/>
</dbReference>
<dbReference type="InterPro" id="IPR042100">
    <property type="entry name" value="Bug_dom1"/>
</dbReference>
<dbReference type="Gene3D" id="3.40.190.10">
    <property type="entry name" value="Periplasmic binding protein-like II"/>
    <property type="match status" value="1"/>
</dbReference>
<feature type="chain" id="PRO_5001783063" evidence="2">
    <location>
        <begin position="28"/>
        <end position="323"/>
    </location>
</feature>
<evidence type="ECO:0000313" key="4">
    <source>
        <dbReference type="Proteomes" id="UP000053675"/>
    </source>
</evidence>
<dbReference type="InterPro" id="IPR005064">
    <property type="entry name" value="BUG"/>
</dbReference>
<dbReference type="Proteomes" id="UP000053675">
    <property type="component" value="Unassembled WGS sequence"/>
</dbReference>
<evidence type="ECO:0000313" key="3">
    <source>
        <dbReference type="EMBL" id="KFB09341.1"/>
    </source>
</evidence>
<dbReference type="PATRIC" id="fig|472175.3.peg.369"/>
<accession>A0A084U8Q5</accession>
<dbReference type="eggNOG" id="COG3181">
    <property type="taxonomic scope" value="Bacteria"/>
</dbReference>